<dbReference type="EMBL" id="QFYS01000005">
    <property type="protein sequence ID" value="RAK64736.1"/>
    <property type="molecule type" value="Genomic_DNA"/>
</dbReference>
<dbReference type="PANTHER" id="PTHR30055">
    <property type="entry name" value="HTH-TYPE TRANSCRIPTIONAL REGULATOR RUTR"/>
    <property type="match status" value="1"/>
</dbReference>
<dbReference type="SUPFAM" id="SSF46689">
    <property type="entry name" value="Homeodomain-like"/>
    <property type="match status" value="1"/>
</dbReference>
<dbReference type="GO" id="GO:0000976">
    <property type="term" value="F:transcription cis-regulatory region binding"/>
    <property type="evidence" value="ECO:0007669"/>
    <property type="project" value="TreeGrafter"/>
</dbReference>
<dbReference type="InterPro" id="IPR039538">
    <property type="entry name" value="BetI_C"/>
</dbReference>
<evidence type="ECO:0008006" key="9">
    <source>
        <dbReference type="Google" id="ProtNLM"/>
    </source>
</evidence>
<dbReference type="AlphaFoldDB" id="A0A328BFS7"/>
<evidence type="ECO:0000259" key="6">
    <source>
        <dbReference type="Pfam" id="PF13977"/>
    </source>
</evidence>
<feature type="domain" description="HTH tetR-type" evidence="5">
    <location>
        <begin position="20"/>
        <end position="61"/>
    </location>
</feature>
<keyword evidence="1" id="KW-0678">Repressor</keyword>
<dbReference type="OrthoDB" id="9809772at2"/>
<dbReference type="SUPFAM" id="SSF48498">
    <property type="entry name" value="Tetracyclin repressor-like, C-terminal domain"/>
    <property type="match status" value="1"/>
</dbReference>
<keyword evidence="4" id="KW-0804">Transcription</keyword>
<dbReference type="Gene3D" id="1.10.357.10">
    <property type="entry name" value="Tetracycline Repressor, domain 2"/>
    <property type="match status" value="1"/>
</dbReference>
<dbReference type="InterPro" id="IPR036271">
    <property type="entry name" value="Tet_transcr_reg_TetR-rel_C_sf"/>
</dbReference>
<evidence type="ECO:0000313" key="8">
    <source>
        <dbReference type="Proteomes" id="UP000249524"/>
    </source>
</evidence>
<name>A0A328BFS7_9CAUL</name>
<evidence type="ECO:0000313" key="7">
    <source>
        <dbReference type="EMBL" id="RAK64736.1"/>
    </source>
</evidence>
<keyword evidence="2" id="KW-0805">Transcription regulation</keyword>
<dbReference type="Proteomes" id="UP000249524">
    <property type="component" value="Unassembled WGS sequence"/>
</dbReference>
<evidence type="ECO:0000256" key="4">
    <source>
        <dbReference type="ARBA" id="ARBA00023163"/>
    </source>
</evidence>
<evidence type="ECO:0000256" key="2">
    <source>
        <dbReference type="ARBA" id="ARBA00023015"/>
    </source>
</evidence>
<keyword evidence="8" id="KW-1185">Reference proteome</keyword>
<dbReference type="InterPro" id="IPR050109">
    <property type="entry name" value="HTH-type_TetR-like_transc_reg"/>
</dbReference>
<dbReference type="GO" id="GO:0003700">
    <property type="term" value="F:DNA-binding transcription factor activity"/>
    <property type="evidence" value="ECO:0007669"/>
    <property type="project" value="TreeGrafter"/>
</dbReference>
<organism evidence="7 8">
    <name type="scientific">Phenylobacterium kunshanense</name>
    <dbReference type="NCBI Taxonomy" id="1445034"/>
    <lineage>
        <taxon>Bacteria</taxon>
        <taxon>Pseudomonadati</taxon>
        <taxon>Pseudomonadota</taxon>
        <taxon>Alphaproteobacteria</taxon>
        <taxon>Caulobacterales</taxon>
        <taxon>Caulobacteraceae</taxon>
        <taxon>Phenylobacterium</taxon>
    </lineage>
</organism>
<comment type="caution">
    <text evidence="7">The sequence shown here is derived from an EMBL/GenBank/DDBJ whole genome shotgun (WGS) entry which is preliminary data.</text>
</comment>
<dbReference type="InterPro" id="IPR001647">
    <property type="entry name" value="HTH_TetR"/>
</dbReference>
<evidence type="ECO:0000256" key="1">
    <source>
        <dbReference type="ARBA" id="ARBA00022491"/>
    </source>
</evidence>
<gene>
    <name evidence="7" type="ORF">DJ019_11930</name>
</gene>
<protein>
    <recommendedName>
        <fullName evidence="9">TetR/AcrR family transcriptional regulator</fullName>
    </recommendedName>
</protein>
<dbReference type="PANTHER" id="PTHR30055:SF226">
    <property type="entry name" value="HTH-TYPE TRANSCRIPTIONAL REGULATOR PKSA"/>
    <property type="match status" value="1"/>
</dbReference>
<proteinExistence type="predicted"/>
<dbReference type="InterPro" id="IPR009057">
    <property type="entry name" value="Homeodomain-like_sf"/>
</dbReference>
<keyword evidence="3" id="KW-0238">DNA-binding</keyword>
<reference evidence="7 8" key="1">
    <citation type="submission" date="2018-05" db="EMBL/GenBank/DDBJ databases">
        <authorList>
            <person name="Lanie J.A."/>
            <person name="Ng W.-L."/>
            <person name="Kazmierczak K.M."/>
            <person name="Andrzejewski T.M."/>
            <person name="Davidsen T.M."/>
            <person name="Wayne K.J."/>
            <person name="Tettelin H."/>
            <person name="Glass J.I."/>
            <person name="Rusch D."/>
            <person name="Podicherti R."/>
            <person name="Tsui H.-C.T."/>
            <person name="Winkler M.E."/>
        </authorList>
    </citation>
    <scope>NUCLEOTIDE SEQUENCE [LARGE SCALE GENOMIC DNA]</scope>
    <source>
        <strain evidence="7 8">BUT-10</strain>
    </source>
</reference>
<evidence type="ECO:0000256" key="3">
    <source>
        <dbReference type="ARBA" id="ARBA00023125"/>
    </source>
</evidence>
<sequence>MSVSLNSHFQGRKASVATSAFHVLAQSGLEGFTFRAVAAASRCSLGRIVHYYPTKQELLLDAIQETGGAILEEMDEIERRLPARDALEAVLSCALPISEAGREHWRVWTSCWTLASRDREVGRFVDRRSRAWRARLTRLVTSATTREDVRDADAVSGLVTAGVTGVAMMALRDGLAPDAQIALLKGCLRPFEKEARAVSL</sequence>
<dbReference type="Pfam" id="PF13977">
    <property type="entry name" value="TetR_C_6"/>
    <property type="match status" value="1"/>
</dbReference>
<dbReference type="Pfam" id="PF00440">
    <property type="entry name" value="TetR_N"/>
    <property type="match status" value="1"/>
</dbReference>
<accession>A0A328BFS7</accession>
<feature type="domain" description="BetI-type transcriptional repressor C-terminal" evidence="6">
    <location>
        <begin position="83"/>
        <end position="185"/>
    </location>
</feature>
<evidence type="ECO:0000259" key="5">
    <source>
        <dbReference type="Pfam" id="PF00440"/>
    </source>
</evidence>